<dbReference type="Pfam" id="PF04434">
    <property type="entry name" value="SWIM"/>
    <property type="match status" value="1"/>
</dbReference>
<gene>
    <name evidence="6" type="ORF">CISIN_1g040097mg</name>
</gene>
<evidence type="ECO:0000313" key="6">
    <source>
        <dbReference type="EMBL" id="KDO43330.1"/>
    </source>
</evidence>
<dbReference type="InterPro" id="IPR004332">
    <property type="entry name" value="Transposase_MuDR"/>
</dbReference>
<accession>A0A067DP28</accession>
<dbReference type="InterPro" id="IPR018289">
    <property type="entry name" value="MULE_transposase_dom"/>
</dbReference>
<evidence type="ECO:0000256" key="4">
    <source>
        <dbReference type="PROSITE-ProRule" id="PRU00325"/>
    </source>
</evidence>
<evidence type="ECO:0000256" key="1">
    <source>
        <dbReference type="ARBA" id="ARBA00022723"/>
    </source>
</evidence>
<proteinExistence type="predicted"/>
<sequence length="516" mass="60285">MGQRFKNDVEFKTALEVNAIRDGFKLCIIHNTTTCVSCECSNLHCDWKITAVKEHRSNVFVICDITPMHTCNQHSVKLQGRTKWIAAKFLHIWKQSEHREVDKLRNEIATTYGIKCPIWKLEAVDRMVRFWLRTDHPDGYAQLLQYKQEMEIVNSRNIVIIETKSQQQFTADIFHRMFVFLYDTAFVFKTRCRMLLTVDGWEIDSPYKSVMLVAVCRDGNDAVLPIAFCEVVEENLDSWAFFLKNLNYGLRLERGEGLCIMGDGDNGIDEAVEEFLPSAVYRQCCFSLYTKMVDEFPRVTVHSPFWGACRSTDGNTFTNQMAVIQTISVECYNWLKDTDWHKWALFSMPEWVKSTEITISATEQLRIWLLKQLDFNIAQRYTTITRKVAEIFQRRYLLGWEWVYDKITPAVRQQIIQNTFEGEGWTVDVTSRNAIAVVTRDGLAYEINRELMTCTCRLWQLSGIPCPHACRCIDTWGDKLDTYVHRLMTVDEYRSAYGPGMNMLPEPMQWKLQLHD</sequence>
<reference evidence="6 7" key="1">
    <citation type="submission" date="2014-04" db="EMBL/GenBank/DDBJ databases">
        <authorList>
            <consortium name="International Citrus Genome Consortium"/>
            <person name="Gmitter F."/>
            <person name="Chen C."/>
            <person name="Farmerie W."/>
            <person name="Harkins T."/>
            <person name="Desany B."/>
            <person name="Mohiuddin M."/>
            <person name="Kodira C."/>
            <person name="Borodovsky M."/>
            <person name="Lomsadze A."/>
            <person name="Burns P."/>
            <person name="Jenkins J."/>
            <person name="Prochnik S."/>
            <person name="Shu S."/>
            <person name="Chapman J."/>
            <person name="Pitluck S."/>
            <person name="Schmutz J."/>
            <person name="Rokhsar D."/>
        </authorList>
    </citation>
    <scope>NUCLEOTIDE SEQUENCE</scope>
</reference>
<keyword evidence="7" id="KW-1185">Reference proteome</keyword>
<dbReference type="PANTHER" id="PTHR31973">
    <property type="entry name" value="POLYPROTEIN, PUTATIVE-RELATED"/>
    <property type="match status" value="1"/>
</dbReference>
<evidence type="ECO:0000256" key="3">
    <source>
        <dbReference type="ARBA" id="ARBA00022833"/>
    </source>
</evidence>
<keyword evidence="1" id="KW-0479">Metal-binding</keyword>
<dbReference type="AlphaFoldDB" id="A0A067DP28"/>
<feature type="non-terminal residue" evidence="6">
    <location>
        <position position="516"/>
    </location>
</feature>
<organism evidence="6 7">
    <name type="scientific">Citrus sinensis</name>
    <name type="common">Sweet orange</name>
    <name type="synonym">Citrus aurantium var. sinensis</name>
    <dbReference type="NCBI Taxonomy" id="2711"/>
    <lineage>
        <taxon>Eukaryota</taxon>
        <taxon>Viridiplantae</taxon>
        <taxon>Streptophyta</taxon>
        <taxon>Embryophyta</taxon>
        <taxon>Tracheophyta</taxon>
        <taxon>Spermatophyta</taxon>
        <taxon>Magnoliopsida</taxon>
        <taxon>eudicotyledons</taxon>
        <taxon>Gunneridae</taxon>
        <taxon>Pentapetalae</taxon>
        <taxon>rosids</taxon>
        <taxon>malvids</taxon>
        <taxon>Sapindales</taxon>
        <taxon>Rutaceae</taxon>
        <taxon>Aurantioideae</taxon>
        <taxon>Citrus</taxon>
    </lineage>
</organism>
<keyword evidence="3" id="KW-0862">Zinc</keyword>
<keyword evidence="2 4" id="KW-0863">Zinc-finger</keyword>
<dbReference type="InterPro" id="IPR006564">
    <property type="entry name" value="Znf_PMZ"/>
</dbReference>
<name>A0A067DP28_CITSI</name>
<protein>
    <recommendedName>
        <fullName evidence="5">SWIM-type domain-containing protein</fullName>
    </recommendedName>
</protein>
<dbReference type="Pfam" id="PF03108">
    <property type="entry name" value="DBD_Tnp_Mut"/>
    <property type="match status" value="1"/>
</dbReference>
<dbReference type="SMART" id="SM00575">
    <property type="entry name" value="ZnF_PMZ"/>
    <property type="match status" value="1"/>
</dbReference>
<dbReference type="GO" id="GO:0008270">
    <property type="term" value="F:zinc ion binding"/>
    <property type="evidence" value="ECO:0007669"/>
    <property type="project" value="UniProtKB-KW"/>
</dbReference>
<evidence type="ECO:0000256" key="2">
    <source>
        <dbReference type="ARBA" id="ARBA00022771"/>
    </source>
</evidence>
<evidence type="ECO:0000259" key="5">
    <source>
        <dbReference type="PROSITE" id="PS50966"/>
    </source>
</evidence>
<dbReference type="PANTHER" id="PTHR31973:SF195">
    <property type="entry name" value="MUDR FAMILY TRANSPOSASE"/>
    <property type="match status" value="1"/>
</dbReference>
<feature type="domain" description="SWIM-type" evidence="5">
    <location>
        <begin position="445"/>
        <end position="477"/>
    </location>
</feature>
<dbReference type="PROSITE" id="PS50966">
    <property type="entry name" value="ZF_SWIM"/>
    <property type="match status" value="1"/>
</dbReference>
<dbReference type="Pfam" id="PF10551">
    <property type="entry name" value="MULE"/>
    <property type="match status" value="1"/>
</dbReference>
<evidence type="ECO:0000313" key="7">
    <source>
        <dbReference type="Proteomes" id="UP000027120"/>
    </source>
</evidence>
<dbReference type="EMBL" id="KK785384">
    <property type="protein sequence ID" value="KDO43330.1"/>
    <property type="molecule type" value="Genomic_DNA"/>
</dbReference>
<dbReference type="InterPro" id="IPR007527">
    <property type="entry name" value="Znf_SWIM"/>
</dbReference>
<dbReference type="STRING" id="2711.A0A067DP28"/>
<dbReference type="Proteomes" id="UP000027120">
    <property type="component" value="Unassembled WGS sequence"/>
</dbReference>